<dbReference type="Pfam" id="PF13673">
    <property type="entry name" value="Acetyltransf_10"/>
    <property type="match status" value="1"/>
</dbReference>
<dbReference type="PROSITE" id="PS51186">
    <property type="entry name" value="GNAT"/>
    <property type="match status" value="1"/>
</dbReference>
<dbReference type="GO" id="GO:0005737">
    <property type="term" value="C:cytoplasm"/>
    <property type="evidence" value="ECO:0007669"/>
    <property type="project" value="TreeGrafter"/>
</dbReference>
<dbReference type="InterPro" id="IPR051635">
    <property type="entry name" value="SNAT-like"/>
</dbReference>
<evidence type="ECO:0000256" key="1">
    <source>
        <dbReference type="ARBA" id="ARBA00022679"/>
    </source>
</evidence>
<dbReference type="AlphaFoldDB" id="A0A9P4J2F8"/>
<protein>
    <submittedName>
        <fullName evidence="4">Acyl-CoA N-acyltransferase</fullName>
    </submittedName>
</protein>
<evidence type="ECO:0000313" key="4">
    <source>
        <dbReference type="EMBL" id="KAF2152870.1"/>
    </source>
</evidence>
<dbReference type="InterPro" id="IPR000182">
    <property type="entry name" value="GNAT_dom"/>
</dbReference>
<accession>A0A9P4J2F8</accession>
<proteinExistence type="predicted"/>
<dbReference type="EMBL" id="ML996085">
    <property type="protein sequence ID" value="KAF2152870.1"/>
    <property type="molecule type" value="Genomic_DNA"/>
</dbReference>
<organism evidence="4 5">
    <name type="scientific">Myriangium duriaei CBS 260.36</name>
    <dbReference type="NCBI Taxonomy" id="1168546"/>
    <lineage>
        <taxon>Eukaryota</taxon>
        <taxon>Fungi</taxon>
        <taxon>Dikarya</taxon>
        <taxon>Ascomycota</taxon>
        <taxon>Pezizomycotina</taxon>
        <taxon>Dothideomycetes</taxon>
        <taxon>Dothideomycetidae</taxon>
        <taxon>Myriangiales</taxon>
        <taxon>Myriangiaceae</taxon>
        <taxon>Myriangium</taxon>
    </lineage>
</organism>
<evidence type="ECO:0000259" key="3">
    <source>
        <dbReference type="PROSITE" id="PS51186"/>
    </source>
</evidence>
<dbReference type="Gene3D" id="3.40.630.30">
    <property type="match status" value="1"/>
</dbReference>
<gene>
    <name evidence="4" type="ORF">K461DRAFT_312401</name>
</gene>
<keyword evidence="5" id="KW-1185">Reference proteome</keyword>
<dbReference type="SUPFAM" id="SSF55729">
    <property type="entry name" value="Acyl-CoA N-acyltransferases (Nat)"/>
    <property type="match status" value="1"/>
</dbReference>
<keyword evidence="2" id="KW-0012">Acyltransferase</keyword>
<dbReference type="InterPro" id="IPR016181">
    <property type="entry name" value="Acyl_CoA_acyltransferase"/>
</dbReference>
<feature type="domain" description="N-acetyltransferase" evidence="3">
    <location>
        <begin position="20"/>
        <end position="202"/>
    </location>
</feature>
<reference evidence="4" key="1">
    <citation type="journal article" date="2020" name="Stud. Mycol.">
        <title>101 Dothideomycetes genomes: a test case for predicting lifestyles and emergence of pathogens.</title>
        <authorList>
            <person name="Haridas S."/>
            <person name="Albert R."/>
            <person name="Binder M."/>
            <person name="Bloem J."/>
            <person name="Labutti K."/>
            <person name="Salamov A."/>
            <person name="Andreopoulos B."/>
            <person name="Baker S."/>
            <person name="Barry K."/>
            <person name="Bills G."/>
            <person name="Bluhm B."/>
            <person name="Cannon C."/>
            <person name="Castanera R."/>
            <person name="Culley D."/>
            <person name="Daum C."/>
            <person name="Ezra D."/>
            <person name="Gonzalez J."/>
            <person name="Henrissat B."/>
            <person name="Kuo A."/>
            <person name="Liang C."/>
            <person name="Lipzen A."/>
            <person name="Lutzoni F."/>
            <person name="Magnuson J."/>
            <person name="Mondo S."/>
            <person name="Nolan M."/>
            <person name="Ohm R."/>
            <person name="Pangilinan J."/>
            <person name="Park H.-J."/>
            <person name="Ramirez L."/>
            <person name="Alfaro M."/>
            <person name="Sun H."/>
            <person name="Tritt A."/>
            <person name="Yoshinaga Y."/>
            <person name="Zwiers L.-H."/>
            <person name="Turgeon B."/>
            <person name="Goodwin S."/>
            <person name="Spatafora J."/>
            <person name="Crous P."/>
            <person name="Grigoriev I."/>
        </authorList>
    </citation>
    <scope>NUCLEOTIDE SEQUENCE</scope>
    <source>
        <strain evidence="4">CBS 260.36</strain>
    </source>
</reference>
<dbReference type="PANTHER" id="PTHR10908:SF0">
    <property type="entry name" value="SEROTONIN N-ACETYLTRANSFERASE"/>
    <property type="match status" value="1"/>
</dbReference>
<dbReference type="GO" id="GO:0004059">
    <property type="term" value="F:aralkylamine N-acetyltransferase activity"/>
    <property type="evidence" value="ECO:0007669"/>
    <property type="project" value="TreeGrafter"/>
</dbReference>
<dbReference type="Proteomes" id="UP000799439">
    <property type="component" value="Unassembled WGS sequence"/>
</dbReference>
<evidence type="ECO:0000256" key="2">
    <source>
        <dbReference type="ARBA" id="ARBA00023315"/>
    </source>
</evidence>
<dbReference type="PANTHER" id="PTHR10908">
    <property type="entry name" value="SEROTONIN N-ACETYLTRANSFERASE"/>
    <property type="match status" value="1"/>
</dbReference>
<sequence length="202" mass="22394">MMKLLAEYWPCKESSLASRLGVRPLTPADVLDCVNVESVFPSQERCSEAKFHYRLKECPYLCLGLFDGTTSAPISEKLIGHVIATRTSEPSVTEGAMEIPDQMSRDAKTDTTVGHDQNGKNVAVHSLCIIQEYQGRKLGRALISAYINYLEKCVADTQNVVIIAHDHLIKFYESVEFVNNGPSKCTFGGGGWFDMALDLRKS</sequence>
<name>A0A9P4J2F8_9PEZI</name>
<comment type="caution">
    <text evidence="4">The sequence shown here is derived from an EMBL/GenBank/DDBJ whole genome shotgun (WGS) entry which is preliminary data.</text>
</comment>
<dbReference type="OrthoDB" id="30840at2759"/>
<keyword evidence="1" id="KW-0808">Transferase</keyword>
<dbReference type="CDD" id="cd04301">
    <property type="entry name" value="NAT_SF"/>
    <property type="match status" value="1"/>
</dbReference>
<evidence type="ECO:0000313" key="5">
    <source>
        <dbReference type="Proteomes" id="UP000799439"/>
    </source>
</evidence>